<accession>A0A255Z8A8</accession>
<protein>
    <recommendedName>
        <fullName evidence="3">Lipoprotein</fullName>
    </recommendedName>
</protein>
<dbReference type="PROSITE" id="PS51257">
    <property type="entry name" value="PROKAR_LIPOPROTEIN"/>
    <property type="match status" value="1"/>
</dbReference>
<evidence type="ECO:0000313" key="1">
    <source>
        <dbReference type="EMBL" id="OYQ37115.1"/>
    </source>
</evidence>
<sequence>MKPLLVTFALVLLLSGCSKDDDDSNDPLPAATTTGAGVFACKINGKTFIDRTRDFNCYYQLIDGKYYFGIGGIDEDYKRTNTPWSIVLISENVVFEEGQTYTLLQETDGNLTGKAIFSFSTDDYFSPETSAEYTGELTLTRFGT</sequence>
<gene>
    <name evidence="1" type="ORF">CHU92_08925</name>
</gene>
<comment type="caution">
    <text evidence="1">The sequence shown here is derived from an EMBL/GenBank/DDBJ whole genome shotgun (WGS) entry which is preliminary data.</text>
</comment>
<evidence type="ECO:0008006" key="3">
    <source>
        <dbReference type="Google" id="ProtNLM"/>
    </source>
</evidence>
<name>A0A255Z8A8_9FLAO</name>
<keyword evidence="2" id="KW-1185">Reference proteome</keyword>
<organism evidence="1 2">
    <name type="scientific">Flavobacterium cyanobacteriorum</name>
    <dbReference type="NCBI Taxonomy" id="2022802"/>
    <lineage>
        <taxon>Bacteria</taxon>
        <taxon>Pseudomonadati</taxon>
        <taxon>Bacteroidota</taxon>
        <taxon>Flavobacteriia</taxon>
        <taxon>Flavobacteriales</taxon>
        <taxon>Flavobacteriaceae</taxon>
        <taxon>Flavobacterium</taxon>
    </lineage>
</organism>
<evidence type="ECO:0000313" key="2">
    <source>
        <dbReference type="Proteomes" id="UP000216605"/>
    </source>
</evidence>
<feature type="non-terminal residue" evidence="1">
    <location>
        <position position="144"/>
    </location>
</feature>
<dbReference type="AlphaFoldDB" id="A0A255Z8A8"/>
<dbReference type="Proteomes" id="UP000216605">
    <property type="component" value="Unassembled WGS sequence"/>
</dbReference>
<dbReference type="EMBL" id="NOXV01000260">
    <property type="protein sequence ID" value="OYQ37115.1"/>
    <property type="molecule type" value="Genomic_DNA"/>
</dbReference>
<proteinExistence type="predicted"/>
<dbReference type="OrthoDB" id="881763at2"/>
<reference evidence="1 2" key="1">
    <citation type="submission" date="2017-07" db="EMBL/GenBank/DDBJ databases">
        <title>Flavobacterium cyanobacteriorum sp. nov., isolated from cyanobacterial aggregates in a eutrophic lake.</title>
        <authorList>
            <person name="Cai H."/>
        </authorList>
    </citation>
    <scope>NUCLEOTIDE SEQUENCE [LARGE SCALE GENOMIC DNA]</scope>
    <source>
        <strain evidence="1 2">TH021</strain>
    </source>
</reference>